<dbReference type="PRINTS" id="PR00420">
    <property type="entry name" value="RNGMNOXGNASE"/>
</dbReference>
<gene>
    <name evidence="7" type="ORF">N7458_002479</name>
</gene>
<dbReference type="Gene3D" id="3.50.50.60">
    <property type="entry name" value="FAD/NAD(P)-binding domain"/>
    <property type="match status" value="1"/>
</dbReference>
<dbReference type="PANTHER" id="PTHR13789">
    <property type="entry name" value="MONOOXYGENASE"/>
    <property type="match status" value="1"/>
</dbReference>
<keyword evidence="3" id="KW-0274">FAD</keyword>
<accession>A0AAD6G775</accession>
<keyword evidence="2" id="KW-0285">Flavoprotein</keyword>
<reference evidence="7" key="1">
    <citation type="submission" date="2022-12" db="EMBL/GenBank/DDBJ databases">
        <authorList>
            <person name="Petersen C."/>
        </authorList>
    </citation>
    <scope>NUCLEOTIDE SEQUENCE</scope>
    <source>
        <strain evidence="7">IBT 16125</strain>
    </source>
</reference>
<keyword evidence="5" id="KW-0503">Monooxygenase</keyword>
<dbReference type="PANTHER" id="PTHR13789:SF316">
    <property type="entry name" value="FAD-BINDING DOMAIN-CONTAINING PROTEIN"/>
    <property type="match status" value="1"/>
</dbReference>
<evidence type="ECO:0000259" key="6">
    <source>
        <dbReference type="Pfam" id="PF01494"/>
    </source>
</evidence>
<dbReference type="Proteomes" id="UP001213681">
    <property type="component" value="Unassembled WGS sequence"/>
</dbReference>
<reference evidence="7" key="2">
    <citation type="journal article" date="2023" name="IMA Fungus">
        <title>Comparative genomic study of the Penicillium genus elucidates a diverse pangenome and 15 lateral gene transfer events.</title>
        <authorList>
            <person name="Petersen C."/>
            <person name="Sorensen T."/>
            <person name="Nielsen M.R."/>
            <person name="Sondergaard T.E."/>
            <person name="Sorensen J.L."/>
            <person name="Fitzpatrick D.A."/>
            <person name="Frisvad J.C."/>
            <person name="Nielsen K.L."/>
        </authorList>
    </citation>
    <scope>NUCLEOTIDE SEQUENCE</scope>
    <source>
        <strain evidence="7">IBT 16125</strain>
    </source>
</reference>
<proteinExistence type="inferred from homology"/>
<protein>
    <recommendedName>
        <fullName evidence="6">FAD-binding domain-containing protein</fullName>
    </recommendedName>
</protein>
<dbReference type="InterPro" id="IPR036188">
    <property type="entry name" value="FAD/NAD-bd_sf"/>
</dbReference>
<feature type="domain" description="FAD-binding" evidence="6">
    <location>
        <begin position="7"/>
        <end position="384"/>
    </location>
</feature>
<dbReference type="SUPFAM" id="SSF51905">
    <property type="entry name" value="FAD/NAD(P)-binding domain"/>
    <property type="match status" value="1"/>
</dbReference>
<name>A0AAD6G775_9EURO</name>
<dbReference type="EMBL" id="JAPVEA010000002">
    <property type="protein sequence ID" value="KAJ5460927.1"/>
    <property type="molecule type" value="Genomic_DNA"/>
</dbReference>
<evidence type="ECO:0000256" key="5">
    <source>
        <dbReference type="ARBA" id="ARBA00023033"/>
    </source>
</evidence>
<sequence length="437" mass="48031">MASSPITDVAIIGCGLSGLCVALVLRSYSIPCTIYEKRSTHRQGGSISLFPNSLRILDSLGVYQTIRAHGFPLSTSIIKDESFQTIRTVQVCDEARYGYPLLRIARDAILDVLVAAARERGVEIYFDHRFVSIVPSADDAPPSEPITLTFTNAAPRSAALVVGADGLRSRVRSVTPSFKSADPQYVGQALIAWSVPYAQLRYPVPLSEVPLGMAMIVRRGMVLFVPDDPSGKSVRVAVQLALTHREFLAWKTLGGQRDKLLDILRNGGEQGEKAADWEWPDLVASAIEIAEKDHDSIPIFLWPYFTIPTMETWVAKTDKAVLLGDAAHVFPPTGAQGAGMAIEDAHGLGMALAEAMTGTTDISLALAQWQSWRRQRVQQVTEFSSQVNKSRVALASSGQDRGKAPAEQGFRDDMDWLYGWRSAEQWSLWKQQQEDKS</sequence>
<keyword evidence="4" id="KW-0560">Oxidoreductase</keyword>
<keyword evidence="8" id="KW-1185">Reference proteome</keyword>
<comment type="similarity">
    <text evidence="1">Belongs to the paxM FAD-dependent monooxygenase family.</text>
</comment>
<dbReference type="RefSeq" id="XP_056769969.1">
    <property type="nucleotide sequence ID" value="XM_056905862.1"/>
</dbReference>
<dbReference type="GO" id="GO:0004497">
    <property type="term" value="F:monooxygenase activity"/>
    <property type="evidence" value="ECO:0007669"/>
    <property type="project" value="UniProtKB-KW"/>
</dbReference>
<evidence type="ECO:0000256" key="3">
    <source>
        <dbReference type="ARBA" id="ARBA00022827"/>
    </source>
</evidence>
<dbReference type="Pfam" id="PF01494">
    <property type="entry name" value="FAD_binding_3"/>
    <property type="match status" value="1"/>
</dbReference>
<dbReference type="InterPro" id="IPR050493">
    <property type="entry name" value="FAD-dep_Monooxygenase_BioMet"/>
</dbReference>
<dbReference type="GeneID" id="81596105"/>
<evidence type="ECO:0000256" key="2">
    <source>
        <dbReference type="ARBA" id="ARBA00022630"/>
    </source>
</evidence>
<evidence type="ECO:0000256" key="1">
    <source>
        <dbReference type="ARBA" id="ARBA00007992"/>
    </source>
</evidence>
<organism evidence="7 8">
    <name type="scientific">Penicillium daleae</name>
    <dbReference type="NCBI Taxonomy" id="63821"/>
    <lineage>
        <taxon>Eukaryota</taxon>
        <taxon>Fungi</taxon>
        <taxon>Dikarya</taxon>
        <taxon>Ascomycota</taxon>
        <taxon>Pezizomycotina</taxon>
        <taxon>Eurotiomycetes</taxon>
        <taxon>Eurotiomycetidae</taxon>
        <taxon>Eurotiales</taxon>
        <taxon>Aspergillaceae</taxon>
        <taxon>Penicillium</taxon>
    </lineage>
</organism>
<dbReference type="InterPro" id="IPR002938">
    <property type="entry name" value="FAD-bd"/>
</dbReference>
<dbReference type="AlphaFoldDB" id="A0AAD6G775"/>
<evidence type="ECO:0000313" key="8">
    <source>
        <dbReference type="Proteomes" id="UP001213681"/>
    </source>
</evidence>
<evidence type="ECO:0000313" key="7">
    <source>
        <dbReference type="EMBL" id="KAJ5460927.1"/>
    </source>
</evidence>
<comment type="caution">
    <text evidence="7">The sequence shown here is derived from an EMBL/GenBank/DDBJ whole genome shotgun (WGS) entry which is preliminary data.</text>
</comment>
<dbReference type="GO" id="GO:0071949">
    <property type="term" value="F:FAD binding"/>
    <property type="evidence" value="ECO:0007669"/>
    <property type="project" value="InterPro"/>
</dbReference>
<evidence type="ECO:0000256" key="4">
    <source>
        <dbReference type="ARBA" id="ARBA00023002"/>
    </source>
</evidence>